<dbReference type="Pfam" id="PF11976">
    <property type="entry name" value="Rad60-SLD"/>
    <property type="match status" value="1"/>
</dbReference>
<evidence type="ECO:0000313" key="4">
    <source>
        <dbReference type="EMBL" id="OWA50025.1"/>
    </source>
</evidence>
<dbReference type="EMBL" id="MTYJ01000180">
    <property type="protein sequence ID" value="OWA50025.1"/>
    <property type="molecule type" value="Genomic_DNA"/>
</dbReference>
<evidence type="ECO:0000313" key="5">
    <source>
        <dbReference type="Proteomes" id="UP000192578"/>
    </source>
</evidence>
<feature type="compositionally biased region" description="Basic and acidic residues" evidence="2">
    <location>
        <begin position="42"/>
        <end position="62"/>
    </location>
</feature>
<dbReference type="InterPro" id="IPR029071">
    <property type="entry name" value="Ubiquitin-like_domsf"/>
</dbReference>
<dbReference type="OrthoDB" id="442921at2759"/>
<evidence type="ECO:0000256" key="1">
    <source>
        <dbReference type="ARBA" id="ARBA00009185"/>
    </source>
</evidence>
<protein>
    <recommendedName>
        <fullName evidence="3">Ubiquitin-like domain-containing protein</fullName>
    </recommendedName>
</protein>
<evidence type="ECO:0000259" key="3">
    <source>
        <dbReference type="PROSITE" id="PS50053"/>
    </source>
</evidence>
<dbReference type="AlphaFoldDB" id="A0A9X6N8U6"/>
<dbReference type="Proteomes" id="UP000192578">
    <property type="component" value="Unassembled WGS sequence"/>
</dbReference>
<sequence length="145" mass="16183">MSGILVEETPSVDETVMEVPAHSQEPEDIKPDIGFDEDEKPDIEGLEKSTGEEEEIPEPKPERTYITIRVVAQDGLEMSFKISNTIKMEKIFKSFAERVKLAPIDIRFHHDGKRVKGSETPLSLGLEDDDEITANTEATGGCYFA</sequence>
<accession>A0A9X6N8U6</accession>
<proteinExistence type="inferred from homology"/>
<dbReference type="InterPro" id="IPR022617">
    <property type="entry name" value="Rad60/SUMO-like_dom"/>
</dbReference>
<dbReference type="Gene3D" id="3.10.20.90">
    <property type="entry name" value="Phosphatidylinositol 3-kinase Catalytic Subunit, Chain A, domain 1"/>
    <property type="match status" value="1"/>
</dbReference>
<feature type="compositionally biased region" description="Basic and acidic residues" evidence="2">
    <location>
        <begin position="24"/>
        <end position="33"/>
    </location>
</feature>
<dbReference type="PROSITE" id="PS50053">
    <property type="entry name" value="UBIQUITIN_2"/>
    <property type="match status" value="1"/>
</dbReference>
<gene>
    <name evidence="4" type="ORF">BV898_14556</name>
</gene>
<dbReference type="SUPFAM" id="SSF54236">
    <property type="entry name" value="Ubiquitin-like"/>
    <property type="match status" value="1"/>
</dbReference>
<feature type="domain" description="Ubiquitin-like" evidence="3">
    <location>
        <begin position="64"/>
        <end position="141"/>
    </location>
</feature>
<comment type="similarity">
    <text evidence="1">Belongs to the ubiquitin family. SUMO subfamily.</text>
</comment>
<feature type="region of interest" description="Disordered" evidence="2">
    <location>
        <begin position="1"/>
        <end position="62"/>
    </location>
</feature>
<organism evidence="4 5">
    <name type="scientific">Hypsibius exemplaris</name>
    <name type="common">Freshwater tardigrade</name>
    <dbReference type="NCBI Taxonomy" id="2072580"/>
    <lineage>
        <taxon>Eukaryota</taxon>
        <taxon>Metazoa</taxon>
        <taxon>Ecdysozoa</taxon>
        <taxon>Tardigrada</taxon>
        <taxon>Eutardigrada</taxon>
        <taxon>Parachela</taxon>
        <taxon>Hypsibioidea</taxon>
        <taxon>Hypsibiidae</taxon>
        <taxon>Hypsibius</taxon>
    </lineage>
</organism>
<evidence type="ECO:0000256" key="2">
    <source>
        <dbReference type="SAM" id="MobiDB-lite"/>
    </source>
</evidence>
<dbReference type="InterPro" id="IPR000626">
    <property type="entry name" value="Ubiquitin-like_dom"/>
</dbReference>
<name>A0A9X6N8U6_HYPEX</name>
<dbReference type="PANTHER" id="PTHR10562">
    <property type="entry name" value="SMALL UBIQUITIN-RELATED MODIFIER"/>
    <property type="match status" value="1"/>
</dbReference>
<comment type="caution">
    <text evidence="4">The sequence shown here is derived from an EMBL/GenBank/DDBJ whole genome shotgun (WGS) entry which is preliminary data.</text>
</comment>
<reference evidence="5" key="1">
    <citation type="submission" date="2017-01" db="EMBL/GenBank/DDBJ databases">
        <title>Comparative genomics of anhydrobiosis in the tardigrade Hypsibius dujardini.</title>
        <authorList>
            <person name="Yoshida Y."/>
            <person name="Koutsovoulos G."/>
            <person name="Laetsch D."/>
            <person name="Stevens L."/>
            <person name="Kumar S."/>
            <person name="Horikawa D."/>
            <person name="Ishino K."/>
            <person name="Komine S."/>
            <person name="Tomita M."/>
            <person name="Blaxter M."/>
            <person name="Arakawa K."/>
        </authorList>
    </citation>
    <scope>NUCLEOTIDE SEQUENCE [LARGE SCALE GENOMIC DNA]</scope>
    <source>
        <strain evidence="5">Z151</strain>
    </source>
</reference>
<keyword evidence="5" id="KW-1185">Reference proteome</keyword>